<evidence type="ECO:0000256" key="7">
    <source>
        <dbReference type="ARBA" id="ARBA00023180"/>
    </source>
</evidence>
<keyword evidence="8 10" id="KW-0326">Glycosidase</keyword>
<dbReference type="InterPro" id="IPR012334">
    <property type="entry name" value="Pectin_lyas_fold"/>
</dbReference>
<evidence type="ECO:0000256" key="1">
    <source>
        <dbReference type="ARBA" id="ARBA00004613"/>
    </source>
</evidence>
<dbReference type="Gene3D" id="2.160.20.10">
    <property type="entry name" value="Single-stranded right-handed beta-helix, Pectin lyase-like"/>
    <property type="match status" value="1"/>
</dbReference>
<feature type="chain" id="PRO_5021203433" evidence="11">
    <location>
        <begin position="19"/>
        <end position="444"/>
    </location>
</feature>
<keyword evidence="7" id="KW-0325">Glycoprotein</keyword>
<organism evidence="12 13">
    <name type="scientific">Thyridium curvatum</name>
    <dbReference type="NCBI Taxonomy" id="1093900"/>
    <lineage>
        <taxon>Eukaryota</taxon>
        <taxon>Fungi</taxon>
        <taxon>Dikarya</taxon>
        <taxon>Ascomycota</taxon>
        <taxon>Pezizomycotina</taxon>
        <taxon>Sordariomycetes</taxon>
        <taxon>Sordariomycetidae</taxon>
        <taxon>Thyridiales</taxon>
        <taxon>Thyridiaceae</taxon>
        <taxon>Thyridium</taxon>
    </lineage>
</organism>
<proteinExistence type="inferred from homology"/>
<evidence type="ECO:0000256" key="4">
    <source>
        <dbReference type="ARBA" id="ARBA00022729"/>
    </source>
</evidence>
<dbReference type="InParanoid" id="A0A507AS65"/>
<keyword evidence="13" id="KW-1185">Reference proteome</keyword>
<feature type="signal peptide" evidence="11">
    <location>
        <begin position="1"/>
        <end position="18"/>
    </location>
</feature>
<dbReference type="Proteomes" id="UP000319257">
    <property type="component" value="Unassembled WGS sequence"/>
</dbReference>
<evidence type="ECO:0000256" key="6">
    <source>
        <dbReference type="ARBA" id="ARBA00023157"/>
    </source>
</evidence>
<evidence type="ECO:0000256" key="8">
    <source>
        <dbReference type="ARBA" id="ARBA00023295"/>
    </source>
</evidence>
<dbReference type="PANTHER" id="PTHR31736">
    <property type="match status" value="1"/>
</dbReference>
<evidence type="ECO:0000313" key="13">
    <source>
        <dbReference type="Proteomes" id="UP000319257"/>
    </source>
</evidence>
<keyword evidence="5 10" id="KW-0378">Hydrolase</keyword>
<dbReference type="InterPro" id="IPR011050">
    <property type="entry name" value="Pectin_lyase_fold/virulence"/>
</dbReference>
<dbReference type="EMBL" id="SKBQ01000032">
    <property type="protein sequence ID" value="TPX13635.1"/>
    <property type="molecule type" value="Genomic_DNA"/>
</dbReference>
<name>A0A507AS65_9PEZI</name>
<dbReference type="GO" id="GO:0004650">
    <property type="term" value="F:polygalacturonase activity"/>
    <property type="evidence" value="ECO:0007669"/>
    <property type="project" value="InterPro"/>
</dbReference>
<evidence type="ECO:0000256" key="10">
    <source>
        <dbReference type="RuleBase" id="RU361169"/>
    </source>
</evidence>
<evidence type="ECO:0000313" key="12">
    <source>
        <dbReference type="EMBL" id="TPX13635.1"/>
    </source>
</evidence>
<evidence type="ECO:0000256" key="5">
    <source>
        <dbReference type="ARBA" id="ARBA00022801"/>
    </source>
</evidence>
<dbReference type="AlphaFoldDB" id="A0A507AS65"/>
<evidence type="ECO:0000256" key="3">
    <source>
        <dbReference type="ARBA" id="ARBA00022525"/>
    </source>
</evidence>
<keyword evidence="4 11" id="KW-0732">Signal</keyword>
<accession>A0A507AS65</accession>
<dbReference type="SUPFAM" id="SSF51126">
    <property type="entry name" value="Pectin lyase-like"/>
    <property type="match status" value="1"/>
</dbReference>
<comment type="subcellular location">
    <subcellularLocation>
        <location evidence="1">Secreted</location>
    </subcellularLocation>
</comment>
<dbReference type="InterPro" id="IPR000743">
    <property type="entry name" value="Glyco_hydro_28"/>
</dbReference>
<evidence type="ECO:0000256" key="9">
    <source>
        <dbReference type="ARBA" id="ARBA00023316"/>
    </source>
</evidence>
<comment type="similarity">
    <text evidence="2 10">Belongs to the glycosyl hydrolase 28 family.</text>
</comment>
<keyword evidence="3" id="KW-0964">Secreted</keyword>
<comment type="caution">
    <text evidence="12">The sequence shown here is derived from an EMBL/GenBank/DDBJ whole genome shotgun (WGS) entry which is preliminary data.</text>
</comment>
<dbReference type="PANTHER" id="PTHR31736:SF19">
    <property type="entry name" value="PECTIN LYASE SUPERFAMILY PROTEIN-RELATED"/>
    <property type="match status" value="1"/>
</dbReference>
<keyword evidence="6" id="KW-1015">Disulfide bond</keyword>
<dbReference type="OrthoDB" id="2268901at2759"/>
<sequence>MRFTLISTIVATVGLGMAQLSGKVGPSTSREDKAAKKLCNILDHGGVASETTDNSMAITKAWESCKEGGQILIPEGKFGLGKWIELSGGKGLSLNLEGIIIRSGNGTAGESMITVQKTEDFEFYSASSKGAIQGYGFEFHERNSSGPGMLSLSEVTSFSIHDLALVDSPSSHLSVDRSANGEIFNLVVHGGDRAGLNGVDVSSTNIWVHDLEVSNGDDCVAVKSPASNVLIESIFCNLSGGCAVGPSGENTNITEIIYRNIYSQRCKHMLSIKSNGGSGFFNNAIFTNFTGHTNDDAINLDSKWQSQEPAPGEGVEYDYLDFTNWAGTCKNNKVPLIHLQCSPDILCGSLNVDSVNVWTEAGDSVSYVCENAYGMGACMNPFAGNGRYTSTTSVTSMAPTSYAITTMPAEITQGLGVTTSIDIPPVPTTYFPGLKPASTLLGKV</sequence>
<dbReference type="GO" id="GO:0005576">
    <property type="term" value="C:extracellular region"/>
    <property type="evidence" value="ECO:0007669"/>
    <property type="project" value="UniProtKB-SubCell"/>
</dbReference>
<evidence type="ECO:0000256" key="11">
    <source>
        <dbReference type="SAM" id="SignalP"/>
    </source>
</evidence>
<dbReference type="GO" id="GO:0071555">
    <property type="term" value="P:cell wall organization"/>
    <property type="evidence" value="ECO:0007669"/>
    <property type="project" value="UniProtKB-KW"/>
</dbReference>
<dbReference type="GeneID" id="41973285"/>
<dbReference type="RefSeq" id="XP_030995346.1">
    <property type="nucleotide sequence ID" value="XM_031140404.1"/>
</dbReference>
<evidence type="ECO:0000256" key="2">
    <source>
        <dbReference type="ARBA" id="ARBA00008834"/>
    </source>
</evidence>
<keyword evidence="9" id="KW-0961">Cell wall biogenesis/degradation</keyword>
<dbReference type="Pfam" id="PF00295">
    <property type="entry name" value="Glyco_hydro_28"/>
    <property type="match status" value="1"/>
</dbReference>
<reference evidence="12 13" key="1">
    <citation type="submission" date="2019-06" db="EMBL/GenBank/DDBJ databases">
        <title>Draft genome sequence of the filamentous fungus Phialemoniopsis curvata isolated from diesel fuel.</title>
        <authorList>
            <person name="Varaljay V.A."/>
            <person name="Lyon W.J."/>
            <person name="Crouch A.L."/>
            <person name="Drake C.E."/>
            <person name="Hollomon J.M."/>
            <person name="Nadeau L.J."/>
            <person name="Nunn H.S."/>
            <person name="Stevenson B.S."/>
            <person name="Bojanowski C.L."/>
            <person name="Crookes-Goodson W.J."/>
        </authorList>
    </citation>
    <scope>NUCLEOTIDE SEQUENCE [LARGE SCALE GENOMIC DNA]</scope>
    <source>
        <strain evidence="12 13">D216</strain>
    </source>
</reference>
<gene>
    <name evidence="12" type="ORF">E0L32_005838</name>
</gene>
<dbReference type="STRING" id="1093900.A0A507AS65"/>
<dbReference type="GO" id="GO:0005975">
    <property type="term" value="P:carbohydrate metabolic process"/>
    <property type="evidence" value="ECO:0007669"/>
    <property type="project" value="InterPro"/>
</dbReference>
<protein>
    <submittedName>
        <fullName evidence="12">Uncharacterized protein</fullName>
    </submittedName>
</protein>
<dbReference type="GO" id="GO:0046576">
    <property type="term" value="F:rhamnogalacturonan alpha-L-rhamnopyranosyl-(1-&gt;4)-alpha-D-galactopyranosyluronide lyase activity"/>
    <property type="evidence" value="ECO:0007669"/>
    <property type="project" value="UniProtKB-ARBA"/>
</dbReference>